<evidence type="ECO:0000313" key="2">
    <source>
        <dbReference type="EMBL" id="SDC21117.1"/>
    </source>
</evidence>
<gene>
    <name evidence="2" type="ORF">SAMN04487864_103229</name>
</gene>
<dbReference type="OrthoDB" id="9796381at2"/>
<feature type="signal peptide" evidence="1">
    <location>
        <begin position="1"/>
        <end position="23"/>
    </location>
</feature>
<name>A0A1G6JQZ4_9FIRM</name>
<protein>
    <submittedName>
        <fullName evidence="2">Uncharacterized protein</fullName>
    </submittedName>
</protein>
<reference evidence="3" key="1">
    <citation type="submission" date="2016-10" db="EMBL/GenBank/DDBJ databases">
        <authorList>
            <person name="Varghese N."/>
            <person name="Submissions S."/>
        </authorList>
    </citation>
    <scope>NUCLEOTIDE SEQUENCE [LARGE SCALE GENOMIC DNA]</scope>
    <source>
        <strain evidence="3">DSM 11005</strain>
    </source>
</reference>
<dbReference type="RefSeq" id="WP_093729667.1">
    <property type="nucleotide sequence ID" value="NZ_FMYW01000003.1"/>
</dbReference>
<dbReference type="EMBL" id="FMYW01000003">
    <property type="protein sequence ID" value="SDC21117.1"/>
    <property type="molecule type" value="Genomic_DNA"/>
</dbReference>
<evidence type="ECO:0000256" key="1">
    <source>
        <dbReference type="SAM" id="SignalP"/>
    </source>
</evidence>
<keyword evidence="3" id="KW-1185">Reference proteome</keyword>
<accession>A0A1G6JQZ4</accession>
<keyword evidence="1" id="KW-0732">Signal</keyword>
<evidence type="ECO:0000313" key="3">
    <source>
        <dbReference type="Proteomes" id="UP000198943"/>
    </source>
</evidence>
<sequence length="258" mass="29209">MIKKIIAVCFLIFAMALHGTVLAGSGPNGAGPDVRDPKYYEAMDKVYMGTWECTSDPHSTLTIKEANPQTGGYYVDFFFYRLAHADGYANINGDKLSINQGSVNDDQDFRGIFEKTQTGIRFTVTESGFNYLKPGETFEYKKMSGKPAVADTDILGKWTLRSWANARIVCYEFTKDNHWIAYSPQWAGPNPKSKTDENGVLKTVAAGHYKIQHEGNYDPVFKLFEANGKFYAYVTIDQDDRWKVLSINGEKSWFYKEN</sequence>
<proteinExistence type="predicted"/>
<feature type="chain" id="PRO_5011752361" evidence="1">
    <location>
        <begin position="24"/>
        <end position="258"/>
    </location>
</feature>
<dbReference type="Proteomes" id="UP000198943">
    <property type="component" value="Unassembled WGS sequence"/>
</dbReference>
<dbReference type="AlphaFoldDB" id="A0A1G6JQZ4"/>
<organism evidence="2 3">
    <name type="scientific">Succiniclasticum ruminis</name>
    <dbReference type="NCBI Taxonomy" id="40841"/>
    <lineage>
        <taxon>Bacteria</taxon>
        <taxon>Bacillati</taxon>
        <taxon>Bacillota</taxon>
        <taxon>Negativicutes</taxon>
        <taxon>Acidaminococcales</taxon>
        <taxon>Acidaminococcaceae</taxon>
        <taxon>Succiniclasticum</taxon>
    </lineage>
</organism>